<dbReference type="GO" id="GO:0046872">
    <property type="term" value="F:metal ion binding"/>
    <property type="evidence" value="ECO:0007669"/>
    <property type="project" value="UniProtKB-KW"/>
</dbReference>
<sequence length="337" mass="35658">MKAKNNPYRIGVIGGDGIGPEVTAEALKVLDAVGFDYTPVVFDLGGTRYLRDGEILPADDLAAIRECDAVLLGAVGTPEVAPGIIERGLLLRLRFELDLYANVRPFLAPASVYNDGVDMVVVRENTEGTYAGEGGFLRYDTEYEVATQGSVNTRHGVERCIRHAFALAAARERNHVTLVHKTNVLTFAGDLWQRAFDAVAADYPATGTAYNHIDAACIYFVQDPSRYDVIVTDNLFGDIITDLGGAISGGVGRAASANLNPDRTGPSLFEPVHGSAPDIAGTGTADPRAAIISAAMMLEFLGENAAAARVQDTVKTADDVTGSTSEIGDAIAERVPA</sequence>
<evidence type="ECO:0000256" key="2">
    <source>
        <dbReference type="ARBA" id="ARBA00001946"/>
    </source>
</evidence>
<dbReference type="EMBL" id="CAFBPQ010000020">
    <property type="protein sequence ID" value="CAB5023175.1"/>
    <property type="molecule type" value="Genomic_DNA"/>
</dbReference>
<dbReference type="SUPFAM" id="SSF53659">
    <property type="entry name" value="Isocitrate/Isopropylmalate dehydrogenase-like"/>
    <property type="match status" value="1"/>
</dbReference>
<dbReference type="EMBL" id="CAFBMM010000006">
    <property type="protein sequence ID" value="CAB4897808.1"/>
    <property type="molecule type" value="Genomic_DNA"/>
</dbReference>
<dbReference type="SMART" id="SM01329">
    <property type="entry name" value="Iso_dh"/>
    <property type="match status" value="1"/>
</dbReference>
<dbReference type="PANTHER" id="PTHR43275">
    <property type="entry name" value="D-MALATE DEHYDROGENASE [DECARBOXYLATING]"/>
    <property type="match status" value="1"/>
</dbReference>
<evidence type="ECO:0000256" key="3">
    <source>
        <dbReference type="ARBA" id="ARBA00022723"/>
    </source>
</evidence>
<gene>
    <name evidence="8" type="ORF">UFOPK2683_00037</name>
    <name evidence="9" type="ORF">UFOPK3605_00307</name>
    <name evidence="10" type="ORF">UFOPK3897_00413</name>
    <name evidence="11" type="ORF">UFOPK4121_00790</name>
</gene>
<evidence type="ECO:0000256" key="5">
    <source>
        <dbReference type="ARBA" id="ARBA00023027"/>
    </source>
</evidence>
<reference evidence="9" key="1">
    <citation type="submission" date="2020-05" db="EMBL/GenBank/DDBJ databases">
        <authorList>
            <person name="Chiriac C."/>
            <person name="Salcher M."/>
            <person name="Ghai R."/>
            <person name="Kavagutti S V."/>
        </authorList>
    </citation>
    <scope>NUCLEOTIDE SEQUENCE</scope>
</reference>
<keyword evidence="5" id="KW-0520">NAD</keyword>
<keyword evidence="6" id="KW-0464">Manganese</keyword>
<dbReference type="InterPro" id="IPR050501">
    <property type="entry name" value="ICDH/IPMDH"/>
</dbReference>
<evidence type="ECO:0000313" key="9">
    <source>
        <dbReference type="EMBL" id="CAB4897808.1"/>
    </source>
</evidence>
<dbReference type="EMBL" id="CAEZYK010000001">
    <property type="protein sequence ID" value="CAB4711788.1"/>
    <property type="molecule type" value="Genomic_DNA"/>
</dbReference>
<comment type="cofactor">
    <cofactor evidence="1">
        <name>Mn(2+)</name>
        <dbReference type="ChEBI" id="CHEBI:29035"/>
    </cofactor>
</comment>
<evidence type="ECO:0000256" key="6">
    <source>
        <dbReference type="ARBA" id="ARBA00023211"/>
    </source>
</evidence>
<dbReference type="PANTHER" id="PTHR43275:SF1">
    <property type="entry name" value="D-MALATE DEHYDROGENASE [DECARBOXYLATING]"/>
    <property type="match status" value="1"/>
</dbReference>
<proteinExistence type="predicted"/>
<keyword evidence="4" id="KW-0560">Oxidoreductase</keyword>
<dbReference type="EMBL" id="CAFBOF010000005">
    <property type="protein sequence ID" value="CAB4970855.1"/>
    <property type="molecule type" value="Genomic_DNA"/>
</dbReference>
<dbReference type="Pfam" id="PF00180">
    <property type="entry name" value="Iso_dh"/>
    <property type="match status" value="1"/>
</dbReference>
<dbReference type="NCBIfam" id="NF002898">
    <property type="entry name" value="PRK03437.1"/>
    <property type="match status" value="1"/>
</dbReference>
<evidence type="ECO:0000313" key="11">
    <source>
        <dbReference type="EMBL" id="CAB5023175.1"/>
    </source>
</evidence>
<comment type="cofactor">
    <cofactor evidence="2">
        <name>Mg(2+)</name>
        <dbReference type="ChEBI" id="CHEBI:18420"/>
    </cofactor>
</comment>
<dbReference type="GO" id="GO:0016491">
    <property type="term" value="F:oxidoreductase activity"/>
    <property type="evidence" value="ECO:0007669"/>
    <property type="project" value="UniProtKB-KW"/>
</dbReference>
<evidence type="ECO:0000313" key="8">
    <source>
        <dbReference type="EMBL" id="CAB4711788.1"/>
    </source>
</evidence>
<evidence type="ECO:0000313" key="10">
    <source>
        <dbReference type="EMBL" id="CAB4970855.1"/>
    </source>
</evidence>
<dbReference type="Gene3D" id="3.40.718.10">
    <property type="entry name" value="Isopropylmalate Dehydrogenase"/>
    <property type="match status" value="1"/>
</dbReference>
<feature type="domain" description="Isopropylmalate dehydrogenase-like" evidence="7">
    <location>
        <begin position="9"/>
        <end position="331"/>
    </location>
</feature>
<evidence type="ECO:0000256" key="1">
    <source>
        <dbReference type="ARBA" id="ARBA00001936"/>
    </source>
</evidence>
<dbReference type="AlphaFoldDB" id="A0A6J7FUX1"/>
<protein>
    <submittedName>
        <fullName evidence="9">Unannotated protein</fullName>
    </submittedName>
</protein>
<keyword evidence="3" id="KW-0479">Metal-binding</keyword>
<evidence type="ECO:0000256" key="4">
    <source>
        <dbReference type="ARBA" id="ARBA00023002"/>
    </source>
</evidence>
<organism evidence="9">
    <name type="scientific">freshwater metagenome</name>
    <dbReference type="NCBI Taxonomy" id="449393"/>
    <lineage>
        <taxon>unclassified sequences</taxon>
        <taxon>metagenomes</taxon>
        <taxon>ecological metagenomes</taxon>
    </lineage>
</organism>
<evidence type="ECO:0000259" key="7">
    <source>
        <dbReference type="SMART" id="SM01329"/>
    </source>
</evidence>
<dbReference type="InterPro" id="IPR024084">
    <property type="entry name" value="IsoPropMal-DH-like_dom"/>
</dbReference>
<accession>A0A6J7FUX1</accession>
<name>A0A6J7FUX1_9ZZZZ</name>